<dbReference type="SUPFAM" id="SSF46689">
    <property type="entry name" value="Homeodomain-like"/>
    <property type="match status" value="1"/>
</dbReference>
<gene>
    <name evidence="6" type="ORF">J2X04_000906</name>
</gene>
<feature type="DNA-binding region" description="H-T-H motif" evidence="4">
    <location>
        <begin position="34"/>
        <end position="53"/>
    </location>
</feature>
<comment type="caution">
    <text evidence="6">The sequence shown here is derived from an EMBL/GenBank/DDBJ whole genome shotgun (WGS) entry which is preliminary data.</text>
</comment>
<evidence type="ECO:0000313" key="6">
    <source>
        <dbReference type="EMBL" id="MDR7098559.1"/>
    </source>
</evidence>
<evidence type="ECO:0000256" key="4">
    <source>
        <dbReference type="PROSITE-ProRule" id="PRU00335"/>
    </source>
</evidence>
<dbReference type="PANTHER" id="PTHR47506">
    <property type="entry name" value="TRANSCRIPTIONAL REGULATORY PROTEIN"/>
    <property type="match status" value="1"/>
</dbReference>
<dbReference type="Proteomes" id="UP001267878">
    <property type="component" value="Unassembled WGS sequence"/>
</dbReference>
<dbReference type="Gene3D" id="1.10.357.10">
    <property type="entry name" value="Tetracycline Repressor, domain 2"/>
    <property type="match status" value="1"/>
</dbReference>
<keyword evidence="1" id="KW-0805">Transcription regulation</keyword>
<keyword evidence="7" id="KW-1185">Reference proteome</keyword>
<dbReference type="InterPro" id="IPR009057">
    <property type="entry name" value="Homeodomain-like_sf"/>
</dbReference>
<dbReference type="Pfam" id="PF00440">
    <property type="entry name" value="TetR_N"/>
    <property type="match status" value="1"/>
</dbReference>
<evidence type="ECO:0000259" key="5">
    <source>
        <dbReference type="PROSITE" id="PS50977"/>
    </source>
</evidence>
<feature type="domain" description="HTH tetR-type" evidence="5">
    <location>
        <begin position="11"/>
        <end position="71"/>
    </location>
</feature>
<dbReference type="Pfam" id="PF16925">
    <property type="entry name" value="TetR_C_13"/>
    <property type="match status" value="1"/>
</dbReference>
<keyword evidence="2 4" id="KW-0238">DNA-binding</keyword>
<proteinExistence type="predicted"/>
<accession>A0ABU1VM48</accession>
<name>A0ABU1VM48_9GAMM</name>
<sequence length="201" mass="22094">MTSLTATSKGAATRDAIIERAYEIARFSGVEGLSIGPLAQAVGMSKSGVFAHFGSREDLQLAVIESAATRFAGAVLLPALSQPRGLPRLRAVMHHWFEWVRGNSGGCVLLGSVTEYDDRPGVLRDQVLLNEQRWRTELRRAIQLAIDCGHLRDGDTDQYAFELYAIPLAVHHESGLFGYEQARRHGDTAVERWIANHSPTA</sequence>
<evidence type="ECO:0000256" key="3">
    <source>
        <dbReference type="ARBA" id="ARBA00023163"/>
    </source>
</evidence>
<reference evidence="6 7" key="1">
    <citation type="submission" date="2023-07" db="EMBL/GenBank/DDBJ databases">
        <title>Sorghum-associated microbial communities from plants grown in Nebraska, USA.</title>
        <authorList>
            <person name="Schachtman D."/>
        </authorList>
    </citation>
    <scope>NUCLEOTIDE SEQUENCE [LARGE SCALE GENOMIC DNA]</scope>
    <source>
        <strain evidence="6 7">BE187</strain>
    </source>
</reference>
<dbReference type="SUPFAM" id="SSF48498">
    <property type="entry name" value="Tetracyclin repressor-like, C-terminal domain"/>
    <property type="match status" value="1"/>
</dbReference>
<evidence type="ECO:0000313" key="7">
    <source>
        <dbReference type="Proteomes" id="UP001267878"/>
    </source>
</evidence>
<dbReference type="InterPro" id="IPR011075">
    <property type="entry name" value="TetR_C"/>
</dbReference>
<dbReference type="InterPro" id="IPR036271">
    <property type="entry name" value="Tet_transcr_reg_TetR-rel_C_sf"/>
</dbReference>
<organism evidence="6 7">
    <name type="scientific">Agrilutibacter niabensis</name>
    <dbReference type="NCBI Taxonomy" id="380628"/>
    <lineage>
        <taxon>Bacteria</taxon>
        <taxon>Pseudomonadati</taxon>
        <taxon>Pseudomonadota</taxon>
        <taxon>Gammaproteobacteria</taxon>
        <taxon>Lysobacterales</taxon>
        <taxon>Lysobacteraceae</taxon>
        <taxon>Agrilutibacter</taxon>
    </lineage>
</organism>
<dbReference type="EMBL" id="JAVDVW010000001">
    <property type="protein sequence ID" value="MDR7098559.1"/>
    <property type="molecule type" value="Genomic_DNA"/>
</dbReference>
<dbReference type="RefSeq" id="WP_310052579.1">
    <property type="nucleotide sequence ID" value="NZ_JAVDVW010000001.1"/>
</dbReference>
<dbReference type="PANTHER" id="PTHR47506:SF6">
    <property type="entry name" value="HTH-TYPE TRANSCRIPTIONAL REPRESSOR NEMR"/>
    <property type="match status" value="1"/>
</dbReference>
<evidence type="ECO:0000256" key="2">
    <source>
        <dbReference type="ARBA" id="ARBA00023125"/>
    </source>
</evidence>
<dbReference type="PROSITE" id="PS50977">
    <property type="entry name" value="HTH_TETR_2"/>
    <property type="match status" value="1"/>
</dbReference>
<keyword evidence="3" id="KW-0804">Transcription</keyword>
<evidence type="ECO:0000256" key="1">
    <source>
        <dbReference type="ARBA" id="ARBA00023015"/>
    </source>
</evidence>
<protein>
    <submittedName>
        <fullName evidence="6">AcrR family transcriptional regulator</fullName>
    </submittedName>
</protein>
<dbReference type="Gene3D" id="1.10.10.60">
    <property type="entry name" value="Homeodomain-like"/>
    <property type="match status" value="1"/>
</dbReference>
<dbReference type="InterPro" id="IPR001647">
    <property type="entry name" value="HTH_TetR"/>
</dbReference>